<evidence type="ECO:0000313" key="8">
    <source>
        <dbReference type="EMBL" id="JAS99422.1"/>
    </source>
</evidence>
<dbReference type="Pfam" id="PF03097">
    <property type="entry name" value="BRO1"/>
    <property type="match status" value="1"/>
</dbReference>
<evidence type="ECO:0000256" key="5">
    <source>
        <dbReference type="SAM" id="MobiDB-lite"/>
    </source>
</evidence>
<dbReference type="InterPro" id="IPR038499">
    <property type="entry name" value="BRO1_sf"/>
</dbReference>
<proteinExistence type="predicted"/>
<dbReference type="PROSITE" id="PS50055">
    <property type="entry name" value="TYR_PHOSPHATASE_PTP"/>
    <property type="match status" value="1"/>
</dbReference>
<protein>
    <recommendedName>
        <fullName evidence="9">Tyrosine-protein phosphatase domain-containing protein</fullName>
    </recommendedName>
</protein>
<name>A0A1B6JJZ2_9HEMI</name>
<evidence type="ECO:0000259" key="6">
    <source>
        <dbReference type="PROSITE" id="PS50055"/>
    </source>
</evidence>
<dbReference type="SMART" id="SM00194">
    <property type="entry name" value="PTPc"/>
    <property type="match status" value="1"/>
</dbReference>
<dbReference type="InterPro" id="IPR000242">
    <property type="entry name" value="PTP_cat"/>
</dbReference>
<feature type="region of interest" description="Disordered" evidence="5">
    <location>
        <begin position="1105"/>
        <end position="1125"/>
    </location>
</feature>
<organism evidence="8">
    <name type="scientific">Homalodisca liturata</name>
    <dbReference type="NCBI Taxonomy" id="320908"/>
    <lineage>
        <taxon>Eukaryota</taxon>
        <taxon>Metazoa</taxon>
        <taxon>Ecdysozoa</taxon>
        <taxon>Arthropoda</taxon>
        <taxon>Hexapoda</taxon>
        <taxon>Insecta</taxon>
        <taxon>Pterygota</taxon>
        <taxon>Neoptera</taxon>
        <taxon>Paraneoptera</taxon>
        <taxon>Hemiptera</taxon>
        <taxon>Auchenorrhyncha</taxon>
        <taxon>Membracoidea</taxon>
        <taxon>Cicadellidae</taxon>
        <taxon>Cicadellinae</taxon>
        <taxon>Proconiini</taxon>
        <taxon>Homalodisca</taxon>
    </lineage>
</organism>
<dbReference type="Pfam" id="PF00102">
    <property type="entry name" value="Y_phosphatase"/>
    <property type="match status" value="1"/>
</dbReference>
<feature type="region of interest" description="Disordered" evidence="5">
    <location>
        <begin position="845"/>
        <end position="900"/>
    </location>
</feature>
<dbReference type="InterPro" id="IPR025304">
    <property type="entry name" value="ALIX_V_dom"/>
</dbReference>
<feature type="domain" description="Tyrosine-protein phosphatase" evidence="6">
    <location>
        <begin position="1308"/>
        <end position="1476"/>
    </location>
</feature>
<dbReference type="Gene3D" id="1.20.140.50">
    <property type="entry name" value="alix/aip1 like domains"/>
    <property type="match status" value="1"/>
</dbReference>
<feature type="region of interest" description="Disordered" evidence="5">
    <location>
        <begin position="547"/>
        <end position="572"/>
    </location>
</feature>
<dbReference type="InterPro" id="IPR029021">
    <property type="entry name" value="Prot-tyrosine_phosphatase-like"/>
</dbReference>
<dbReference type="GO" id="GO:0004725">
    <property type="term" value="F:protein tyrosine phosphatase activity"/>
    <property type="evidence" value="ECO:0007669"/>
    <property type="project" value="InterPro"/>
</dbReference>
<dbReference type="PANTHER" id="PTHR23030:SF30">
    <property type="entry name" value="TYROSINE-PROTEIN PHOSPHATASE NON-RECEPTOR TYPE 23"/>
    <property type="match status" value="1"/>
</dbReference>
<dbReference type="GO" id="GO:0032456">
    <property type="term" value="P:endocytic recycling"/>
    <property type="evidence" value="ECO:0007669"/>
    <property type="project" value="TreeGrafter"/>
</dbReference>
<keyword evidence="3" id="KW-0963">Cytoplasm</keyword>
<evidence type="ECO:0000256" key="4">
    <source>
        <dbReference type="ARBA" id="ARBA00022753"/>
    </source>
</evidence>
<dbReference type="PRINTS" id="PR00700">
    <property type="entry name" value="PRTYPHPHTASE"/>
</dbReference>
<dbReference type="GO" id="GO:0043328">
    <property type="term" value="P:protein transport to vacuole involved in ubiquitin-dependent protein catabolic process via the multivesicular body sorting pathway"/>
    <property type="evidence" value="ECO:0007669"/>
    <property type="project" value="TreeGrafter"/>
</dbReference>
<sequence>MYQVCLAQAQECILEKSMTDNRKATIIAKVAAQIVDYYNMALNALSHGGSDDGSVLETVGSKLFKSWKRYVRFKLTYYGCISLLYQGQQSEEQQKMGERMAYYQAAFDKLVEATKLTKGLDHPEVIEEALTFTMDVVEGKRKAAKNENEFIYHEEVPDKDALPEIKGAALVKGIPFVVTDPDIAGPDIFGRLVPMKAHEASSLYSEEKAKLLRRMGALMDEKDQELVAFMSSLHLDCVNAHLEPDRLPQDIVDRCAALSAKPDAIQNLIESMDKLSDIYHDVEAMLKEIMELIHNEEVEEKEYQEVMGSRPPSIVATDLTREANKYEEAHNKAAESNKTLHKAMTQHIANLRLLELPLAQLAQQIPTVTALNLDQQPIVNEMQHLVGKVEEMRRQRAMLATQLRESVCGDDITAQLVTRQHDNLDTIFQEELQKHSKYVTFIEQNLAAQENIIKALTDAYAQYAPVRKATMEVIRQRNMTLSALISSYDAYEDLIAKSNKGQEFYRKLETNVTKLLQRVKGTCKVQQEERDTILAKNCKTLPSKVKPITDEPISQSIPSSGTGGPKLKDYLDNYKRDKAGGYSTQSPAAQVQDAYYSAGSLPLSNPVGYPESIPQYDTTQSWIPSVRPAPVGQEGTCPSTTSQDLKPEPTYSGYTSYPGSKPYGADNAQLSQHYAEQYSSYMSQYQQYPTTSSPYHMPSNYPKSNEPAGYSKVSPNYPPSTPSPQLQGGAPSTAATYPVPAPSPSSVGHNYLQPSYDPYKVPTTVGQGYTPPTTLPQAYGTYSGSQYSQNYTNTLPQNVNYPSQVGQMQPENYPSNLQHMNAQYPNSGSQTYQTQNIPQIQNYSSNSAIPQHSYPSSNPVPQGTNYQIQATNVHPSSSQPSIQAYQNPTSTYPQTSVSHRSSLTSIDQTISNNFSALQGNLTAATTTTYSTQGPLTNAPSVPVQEKQEAQGYPQQQNISENYNYPTPSISQGVSQNTTVTPQYSSYIPQNYTSYLNNEQYSLPANYSGAQPWQSSYDVKNTHSTYQNYYATSQYQNYSEASTELQYTPATAASHYTRAGVSIGPQTSSSIPTQSNQMAQPNYTQGNYYHHPYGYQYTSGTLQSNTVCESPSSPRVYPGQTQGQVTPQSPMTYMQASNSNLKLTFSQDSSKDAAEEKSNIDLLAGLDFSLSQDPLVPQQKVVESPAKVLPKPAAPTVSSTGIEEKIAAVTLAETTAVVPDCRTIPLTPKKSVEERSKGKFQLKDPFNDTEVLNQFVQEVEKFEKFVESLTMKTLNGPTLLDIKWKELLEFQERDSVKHSISVARCYPVKNRFPDILPYDNSRVELPSTKDDYINASFVKDITPNFPDFIVTQLPLSATFGDFWTMILEQQVELIVCLLNDSELEGVQYWPSDRGVEMTVGRVKLTLQSSNVCKHWVERIIYVTDTKVSRVVVHLQFSEWPGSLFPSSPGPFLSLVCEALSVRAQQRGEGPVVVHCLS</sequence>
<accession>A0A1B6JJZ2</accession>
<dbReference type="GO" id="GO:0005768">
    <property type="term" value="C:endosome"/>
    <property type="evidence" value="ECO:0007669"/>
    <property type="project" value="UniProtKB-SubCell"/>
</dbReference>
<dbReference type="SUPFAM" id="SSF52799">
    <property type="entry name" value="(Phosphotyrosine protein) phosphatases II"/>
    <property type="match status" value="1"/>
</dbReference>
<dbReference type="InterPro" id="IPR004328">
    <property type="entry name" value="BRO1_dom"/>
</dbReference>
<feature type="domain" description="BRO1" evidence="7">
    <location>
        <begin position="1"/>
        <end position="226"/>
    </location>
</feature>
<reference evidence="8" key="1">
    <citation type="submission" date="2015-11" db="EMBL/GenBank/DDBJ databases">
        <title>De novo transcriptome assembly of four potential Pierce s Disease insect vectors from Arizona vineyards.</title>
        <authorList>
            <person name="Tassone E.E."/>
        </authorList>
    </citation>
    <scope>NUCLEOTIDE SEQUENCE</scope>
</reference>
<dbReference type="Gene3D" id="1.25.40.280">
    <property type="entry name" value="alix/aip1 like domains"/>
    <property type="match status" value="1"/>
</dbReference>
<dbReference type="CDD" id="cd09234">
    <property type="entry name" value="V_HD-PTP_like"/>
    <property type="match status" value="1"/>
</dbReference>
<dbReference type="GO" id="GO:0045022">
    <property type="term" value="P:early endosome to late endosome transport"/>
    <property type="evidence" value="ECO:0007669"/>
    <property type="project" value="TreeGrafter"/>
</dbReference>
<comment type="subcellular location">
    <subcellularLocation>
        <location evidence="2">Cytoplasm</location>
    </subcellularLocation>
    <subcellularLocation>
        <location evidence="1">Endosome</location>
    </subcellularLocation>
</comment>
<feature type="region of interest" description="Disordered" evidence="5">
    <location>
        <begin position="622"/>
        <end position="666"/>
    </location>
</feature>
<dbReference type="PANTHER" id="PTHR23030">
    <property type="entry name" value="PCD6 INTERACTING PROTEIN-RELATED"/>
    <property type="match status" value="1"/>
</dbReference>
<dbReference type="EMBL" id="GECU01008284">
    <property type="protein sequence ID" value="JAS99422.1"/>
    <property type="molecule type" value="Transcribed_RNA"/>
</dbReference>
<dbReference type="PROSITE" id="PS51180">
    <property type="entry name" value="BRO1"/>
    <property type="match status" value="1"/>
</dbReference>
<gene>
    <name evidence="8" type="ORF">g.37437</name>
</gene>
<feature type="region of interest" description="Disordered" evidence="5">
    <location>
        <begin position="689"/>
        <end position="746"/>
    </location>
</feature>
<evidence type="ECO:0008006" key="9">
    <source>
        <dbReference type="Google" id="ProtNLM"/>
    </source>
</evidence>
<evidence type="ECO:0000256" key="3">
    <source>
        <dbReference type="ARBA" id="ARBA00022490"/>
    </source>
</evidence>
<feature type="non-terminal residue" evidence="8">
    <location>
        <position position="1476"/>
    </location>
</feature>
<evidence type="ECO:0000256" key="1">
    <source>
        <dbReference type="ARBA" id="ARBA00004177"/>
    </source>
</evidence>
<keyword evidence="4" id="KW-0967">Endosome</keyword>
<dbReference type="Gene3D" id="3.90.190.10">
    <property type="entry name" value="Protein tyrosine phosphatase superfamily"/>
    <property type="match status" value="1"/>
</dbReference>
<evidence type="ECO:0000256" key="2">
    <source>
        <dbReference type="ARBA" id="ARBA00004496"/>
    </source>
</evidence>
<evidence type="ECO:0000259" key="7">
    <source>
        <dbReference type="PROSITE" id="PS51180"/>
    </source>
</evidence>
<dbReference type="Pfam" id="PF13949">
    <property type="entry name" value="ALIX_LYPXL_bnd"/>
    <property type="match status" value="1"/>
</dbReference>
<dbReference type="SMART" id="SM01041">
    <property type="entry name" value="BRO1"/>
    <property type="match status" value="1"/>
</dbReference>
<dbReference type="Gene3D" id="1.20.120.560">
    <property type="entry name" value="alix/aip1 in complex with the ypdl late domain"/>
    <property type="match status" value="1"/>
</dbReference>